<dbReference type="PROSITE" id="PS50853">
    <property type="entry name" value="FN3"/>
    <property type="match status" value="2"/>
</dbReference>
<feature type="compositionally biased region" description="Basic and acidic residues" evidence="1">
    <location>
        <begin position="311"/>
        <end position="324"/>
    </location>
</feature>
<feature type="domain" description="Fibronectin type-III" evidence="4">
    <location>
        <begin position="25"/>
        <end position="119"/>
    </location>
</feature>
<sequence length="577" mass="64058">MEWSLWISILLLILSEHTSGLPQLKPVNLTVDMWDGEVMFIWDPPEGAPPSALYQVQMSKYGATQWTNVTSCENIKFTHCDLTHLIDDYKDKYKVRVRLVTKDGLSAWSPTKRFTSKETKLQFPSSTILATLNSVTVKVHKKPLLLRIFPYGLIYIVYLEERCPENKTTMQELEVTSDSGDAEIRFTSLHWGTEYCVSLKVGGSGGQFTSEPSPEKCFFLPEQEKWYVIAVVCFSILCVLGITFILALCICIFLRRPEKMPVALKSPSSVWQPLSMGAVPVERVTDKGWFMSPTRTDRMLWVSNENTTAKVKAEQEDEMDRRTSLDSGVSSKSPTFGDENEGNSTRQEDSGCESLGAPESIVSGNGSEVSPLINRKMDRDVRVAEDSGVGLGCCSGSDASLRGEDCGIRSDAVLVTMDGYRSQSPSLVDAHITEEEFVCETETGFCDAAPGYRSGHVSCSCSGEGRCVWCQARRHYNMSVDGQSVGLCSFTEEQQIFSNLRNDTCEVESTCVGYKKNNLHIDKMVNLVDSINFNPLPNCTGESFPLLQALSEFPLVQGGLNCRLTPLSLGDLEVIFD</sequence>
<dbReference type="Gene3D" id="2.60.40.10">
    <property type="entry name" value="Immunoglobulins"/>
    <property type="match status" value="1"/>
</dbReference>
<dbReference type="PANTHER" id="PTHR20859">
    <property type="entry name" value="INTERFERON/INTERLEUKIN RECEPTOR"/>
    <property type="match status" value="1"/>
</dbReference>
<keyword evidence="6" id="KW-1185">Reference proteome</keyword>
<organism evidence="5 6">
    <name type="scientific">Umbra pygmaea</name>
    <name type="common">Eastern mudminnow</name>
    <dbReference type="NCBI Taxonomy" id="75934"/>
    <lineage>
        <taxon>Eukaryota</taxon>
        <taxon>Metazoa</taxon>
        <taxon>Chordata</taxon>
        <taxon>Craniata</taxon>
        <taxon>Vertebrata</taxon>
        <taxon>Euteleostomi</taxon>
        <taxon>Actinopterygii</taxon>
        <taxon>Neopterygii</taxon>
        <taxon>Teleostei</taxon>
        <taxon>Protacanthopterygii</taxon>
        <taxon>Esociformes</taxon>
        <taxon>Umbridae</taxon>
        <taxon>Umbra</taxon>
    </lineage>
</organism>
<protein>
    <recommendedName>
        <fullName evidence="4">Fibronectin type-III domain-containing protein</fullName>
    </recommendedName>
</protein>
<comment type="caution">
    <text evidence="5">The sequence shown here is derived from an EMBL/GenBank/DDBJ whole genome shotgun (WGS) entry which is preliminary data.</text>
</comment>
<dbReference type="CDD" id="cd00063">
    <property type="entry name" value="FN3"/>
    <property type="match status" value="1"/>
</dbReference>
<accession>A0ABD0WMI0</accession>
<keyword evidence="2" id="KW-0812">Transmembrane</keyword>
<evidence type="ECO:0000256" key="3">
    <source>
        <dbReference type="SAM" id="SignalP"/>
    </source>
</evidence>
<dbReference type="Proteomes" id="UP001557470">
    <property type="component" value="Unassembled WGS sequence"/>
</dbReference>
<dbReference type="PANTHER" id="PTHR20859:SF94">
    <property type="entry name" value="CYTOKINE RECEPTOR FAMILY MEMBER B7"/>
    <property type="match status" value="1"/>
</dbReference>
<evidence type="ECO:0000256" key="2">
    <source>
        <dbReference type="SAM" id="Phobius"/>
    </source>
</evidence>
<feature type="domain" description="Fibronectin type-III" evidence="4">
    <location>
        <begin position="123"/>
        <end position="223"/>
    </location>
</feature>
<feature type="signal peptide" evidence="3">
    <location>
        <begin position="1"/>
        <end position="20"/>
    </location>
</feature>
<dbReference type="InterPro" id="IPR050650">
    <property type="entry name" value="Type-II_Cytokine-TF_Rcpt"/>
</dbReference>
<keyword evidence="3" id="KW-0732">Signal</keyword>
<dbReference type="SUPFAM" id="SSF49265">
    <property type="entry name" value="Fibronectin type III"/>
    <property type="match status" value="1"/>
</dbReference>
<evidence type="ECO:0000256" key="1">
    <source>
        <dbReference type="SAM" id="MobiDB-lite"/>
    </source>
</evidence>
<dbReference type="InterPro" id="IPR036116">
    <property type="entry name" value="FN3_sf"/>
</dbReference>
<name>A0ABD0WMI0_UMBPY</name>
<dbReference type="AlphaFoldDB" id="A0ABD0WMI0"/>
<reference evidence="5 6" key="1">
    <citation type="submission" date="2024-06" db="EMBL/GenBank/DDBJ databases">
        <authorList>
            <person name="Pan Q."/>
            <person name="Wen M."/>
            <person name="Jouanno E."/>
            <person name="Zahm M."/>
            <person name="Klopp C."/>
            <person name="Cabau C."/>
            <person name="Louis A."/>
            <person name="Berthelot C."/>
            <person name="Parey E."/>
            <person name="Roest Crollius H."/>
            <person name="Montfort J."/>
            <person name="Robinson-Rechavi M."/>
            <person name="Bouchez O."/>
            <person name="Lampietro C."/>
            <person name="Lopez Roques C."/>
            <person name="Donnadieu C."/>
            <person name="Postlethwait J."/>
            <person name="Bobe J."/>
            <person name="Verreycken H."/>
            <person name="Guiguen Y."/>
        </authorList>
    </citation>
    <scope>NUCLEOTIDE SEQUENCE [LARGE SCALE GENOMIC DNA]</scope>
    <source>
        <strain evidence="5">Up_M1</strain>
        <tissue evidence="5">Testis</tissue>
    </source>
</reference>
<feature type="region of interest" description="Disordered" evidence="1">
    <location>
        <begin position="307"/>
        <end position="371"/>
    </location>
</feature>
<feature type="transmembrane region" description="Helical" evidence="2">
    <location>
        <begin position="226"/>
        <end position="254"/>
    </location>
</feature>
<feature type="compositionally biased region" description="Polar residues" evidence="1">
    <location>
        <begin position="325"/>
        <end position="334"/>
    </location>
</feature>
<dbReference type="InterPro" id="IPR013783">
    <property type="entry name" value="Ig-like_fold"/>
</dbReference>
<evidence type="ECO:0000313" key="5">
    <source>
        <dbReference type="EMBL" id="KAL0972885.1"/>
    </source>
</evidence>
<dbReference type="Pfam" id="PF01108">
    <property type="entry name" value="Tissue_fac"/>
    <property type="match status" value="1"/>
</dbReference>
<keyword evidence="2" id="KW-1133">Transmembrane helix</keyword>
<feature type="chain" id="PRO_5044759901" description="Fibronectin type-III domain-containing protein" evidence="3">
    <location>
        <begin position="21"/>
        <end position="577"/>
    </location>
</feature>
<dbReference type="EMBL" id="JAGEUA010000006">
    <property type="protein sequence ID" value="KAL0972885.1"/>
    <property type="molecule type" value="Genomic_DNA"/>
</dbReference>
<evidence type="ECO:0000259" key="4">
    <source>
        <dbReference type="PROSITE" id="PS50853"/>
    </source>
</evidence>
<evidence type="ECO:0000313" key="6">
    <source>
        <dbReference type="Proteomes" id="UP001557470"/>
    </source>
</evidence>
<keyword evidence="2" id="KW-0472">Membrane</keyword>
<gene>
    <name evidence="5" type="ORF">UPYG_G00196050</name>
</gene>
<proteinExistence type="predicted"/>
<dbReference type="InterPro" id="IPR003961">
    <property type="entry name" value="FN3_dom"/>
</dbReference>